<dbReference type="EMBL" id="JASWJB010000052">
    <property type="protein sequence ID" value="KAK2603983.1"/>
    <property type="molecule type" value="Genomic_DNA"/>
</dbReference>
<dbReference type="AlphaFoldDB" id="A0AAJ0CSP5"/>
<feature type="domain" description="Heterokaryon incompatibility" evidence="1">
    <location>
        <begin position="175"/>
        <end position="330"/>
    </location>
</feature>
<evidence type="ECO:0000313" key="2">
    <source>
        <dbReference type="EMBL" id="KAK2603983.1"/>
    </source>
</evidence>
<protein>
    <recommendedName>
        <fullName evidence="1">Heterokaryon incompatibility domain-containing protein</fullName>
    </recommendedName>
</protein>
<keyword evidence="3" id="KW-1185">Reference proteome</keyword>
<sequence length="666" mass="74967">MLCDSCRGKDFDELLDADSLQPSFAALKSSAESGYSRDIQKLCDGQNIWRSFSPSSDTKICATAAGFVDADSSSKRDIHFTRISLKVGDISPATADLHVSANKGTQAAHGISGRLPTQKPRDHAAMSNIKEWIHACDRRHVSCATLSVDQTLPKRILNIENKPIVWETEGAEGRYAALSYCWGTSGKNVLLMKDGATGGQRPTFEDFTTVGIEMDQLPKTVQDAILVCRALGLKYLWVDALCIVQREPNKDDFILESPKMSEYYSNAYVNIIAGSAKDCADGFLNGRPEPKVSPCTVSYRKNSKSMLVTLSLPSSQDNGPIDERAWPFQERVLSKRYLLYGPDQFQFRCKECILFEDGGFYQIPSLDADGWKRYLNSKASSRDPHSEPSVHNLLECVGSQGEAWQSYAYSIWCNAIHPYTQRKMSDPIDKLAAIAGCAKFFEKIMACKYMYGLWETHLYHGLLWTGRVILDGRTEVTRVEGRAPSWSWASIDGPVFSRQSNPDERKTLDILRHDGVSGSFDPFREPNAGPDAFRLVVRGHLRQAWCAPMFTSMGYIRVFLLDKRIFDFQDTAEFRERDIQNELKEEKIATGTWDSHDEYKNKRDWKSAVYALQVCEIPGNEAPEAGIAGLLLSQVDACTYKRIGCFKSGKKREFWNYMPQQEITLI</sequence>
<dbReference type="PANTHER" id="PTHR33112:SF10">
    <property type="entry name" value="TOL"/>
    <property type="match status" value="1"/>
</dbReference>
<reference evidence="2" key="1">
    <citation type="submission" date="2023-06" db="EMBL/GenBank/DDBJ databases">
        <title>Conoideocrella luteorostrata (Hypocreales: Clavicipitaceae), a potential biocontrol fungus for elongate hemlock scale in United States Christmas tree production areas.</title>
        <authorList>
            <person name="Barrett H."/>
            <person name="Lovett B."/>
            <person name="Macias A.M."/>
            <person name="Stajich J.E."/>
            <person name="Kasson M.T."/>
        </authorList>
    </citation>
    <scope>NUCLEOTIDE SEQUENCE</scope>
    <source>
        <strain evidence="2">ARSEF 14590</strain>
    </source>
</reference>
<dbReference type="Pfam" id="PF06985">
    <property type="entry name" value="HET"/>
    <property type="match status" value="1"/>
</dbReference>
<evidence type="ECO:0000313" key="3">
    <source>
        <dbReference type="Proteomes" id="UP001251528"/>
    </source>
</evidence>
<proteinExistence type="predicted"/>
<accession>A0AAJ0CSP5</accession>
<name>A0AAJ0CSP5_9HYPO</name>
<dbReference type="PANTHER" id="PTHR33112">
    <property type="entry name" value="DOMAIN PROTEIN, PUTATIVE-RELATED"/>
    <property type="match status" value="1"/>
</dbReference>
<organism evidence="2 3">
    <name type="scientific">Conoideocrella luteorostrata</name>
    <dbReference type="NCBI Taxonomy" id="1105319"/>
    <lineage>
        <taxon>Eukaryota</taxon>
        <taxon>Fungi</taxon>
        <taxon>Dikarya</taxon>
        <taxon>Ascomycota</taxon>
        <taxon>Pezizomycotina</taxon>
        <taxon>Sordariomycetes</taxon>
        <taxon>Hypocreomycetidae</taxon>
        <taxon>Hypocreales</taxon>
        <taxon>Clavicipitaceae</taxon>
        <taxon>Conoideocrella</taxon>
    </lineage>
</organism>
<comment type="caution">
    <text evidence="2">The sequence shown here is derived from an EMBL/GenBank/DDBJ whole genome shotgun (WGS) entry which is preliminary data.</text>
</comment>
<dbReference type="Proteomes" id="UP001251528">
    <property type="component" value="Unassembled WGS sequence"/>
</dbReference>
<dbReference type="InterPro" id="IPR010730">
    <property type="entry name" value="HET"/>
</dbReference>
<gene>
    <name evidence="2" type="ORF">QQS21_003819</name>
</gene>
<evidence type="ECO:0000259" key="1">
    <source>
        <dbReference type="Pfam" id="PF06985"/>
    </source>
</evidence>